<dbReference type="EMBL" id="CAAKMV010000022">
    <property type="protein sequence ID" value="VIO52240.1"/>
    <property type="molecule type" value="Genomic_DNA"/>
</dbReference>
<feature type="transmembrane region" description="Helical" evidence="2">
    <location>
        <begin position="208"/>
        <end position="231"/>
    </location>
</feature>
<keyword evidence="2" id="KW-0812">Transmembrane</keyword>
<reference evidence="3" key="2">
    <citation type="submission" date="2021-03" db="EMBL/GenBank/DDBJ databases">
        <authorList>
            <person name="Alouane T."/>
            <person name="Langin T."/>
            <person name="Bonhomme L."/>
        </authorList>
    </citation>
    <scope>NUCLEOTIDE SEQUENCE</scope>
    <source>
        <strain evidence="3">MDC_Fg202</strain>
    </source>
</reference>
<feature type="transmembrane region" description="Helical" evidence="2">
    <location>
        <begin position="536"/>
        <end position="560"/>
    </location>
</feature>
<dbReference type="Proteomes" id="UP000746612">
    <property type="component" value="Unassembled WGS sequence"/>
</dbReference>
<keyword evidence="2" id="KW-0472">Membrane</keyword>
<feature type="region of interest" description="Disordered" evidence="1">
    <location>
        <begin position="1"/>
        <end position="76"/>
    </location>
</feature>
<evidence type="ECO:0000256" key="2">
    <source>
        <dbReference type="SAM" id="Phobius"/>
    </source>
</evidence>
<accession>A0A4E9E5E1</accession>
<evidence type="ECO:0000313" key="4">
    <source>
        <dbReference type="EMBL" id="VIO52240.1"/>
    </source>
</evidence>
<reference evidence="4" key="1">
    <citation type="submission" date="2019-04" db="EMBL/GenBank/DDBJ databases">
        <authorList>
            <person name="Melise S."/>
            <person name="Noan J."/>
            <person name="Okalmin O."/>
        </authorList>
    </citation>
    <scope>NUCLEOTIDE SEQUENCE</scope>
    <source>
        <strain evidence="4">FN9</strain>
    </source>
</reference>
<feature type="transmembrane region" description="Helical" evidence="2">
    <location>
        <begin position="84"/>
        <end position="109"/>
    </location>
</feature>
<dbReference type="AlphaFoldDB" id="A0A4E9E5E1"/>
<name>A0A4E9E5E1_GIBZA</name>
<proteinExistence type="predicted"/>
<evidence type="ECO:0000256" key="1">
    <source>
        <dbReference type="SAM" id="MobiDB-lite"/>
    </source>
</evidence>
<feature type="transmembrane region" description="Helical" evidence="2">
    <location>
        <begin position="129"/>
        <end position="152"/>
    </location>
</feature>
<sequence>MTSQVVAESLEMTDRPVPPTSAGTERAGSPESSDSASIGTPKLEATQSNARSIRGELSPSNRENKNAKPSQASMHTQHPLKKHVLYSIITVAAIGFASLISVCYLIAYIRTKSKNEHPYITAEIVGGRFSSTAAKLIDAAFSMLVAPAILAISNWHMFKLARLSAVNEHPGRSSAVSMKVLVEVANTDWGSFSPLKFWTFARSKRPRVICLGVIAMLSALSFALLSNVVAYQAGDTYSLFPLDSHATALDPGVSESLRDNLSHLQPLTFESAADGLLRVNVSARSQNRLPRDVKKLFDAPVYRLNLSCATSTPRAVTIEQPDDQDLHVRITFEDTSALGSEMIQYQANFGRDESILSRKSLDDADAKYPGIRYPLVAFNQTSIWMGGIDVNQSVGIGLANGSYHLALSGVNCHLEKSSGRADVKVNGDDWIIIKDTLFNEHRDPRPDEPMSRLTSQLEILDDGRIGRAPGLGGHLLRAALNTTSEGDHPSWRLQSLFEAFLWYETTSRQTLLDNSPSARTGWYQIQCDTDKYAMTFIPWILLIGLIALGVACAITVGLSIDSRKVHSLRIGRSLDSIRLTADVGVAVDKQVLEECSTWHGSRLNKCADGARFQYEADTRLDSDTGLYSIGIRLRQISRPHE</sequence>
<dbReference type="EMBL" id="CAJPIJ010000129">
    <property type="protein sequence ID" value="CAG1983077.1"/>
    <property type="molecule type" value="Genomic_DNA"/>
</dbReference>
<organism evidence="4">
    <name type="scientific">Gibberella zeae</name>
    <name type="common">Wheat head blight fungus</name>
    <name type="synonym">Fusarium graminearum</name>
    <dbReference type="NCBI Taxonomy" id="5518"/>
    <lineage>
        <taxon>Eukaryota</taxon>
        <taxon>Fungi</taxon>
        <taxon>Dikarya</taxon>
        <taxon>Ascomycota</taxon>
        <taxon>Pezizomycotina</taxon>
        <taxon>Sordariomycetes</taxon>
        <taxon>Hypocreomycetidae</taxon>
        <taxon>Hypocreales</taxon>
        <taxon>Nectriaceae</taxon>
        <taxon>Fusarium</taxon>
    </lineage>
</organism>
<protein>
    <submittedName>
        <fullName evidence="4">Uncharacterized protein</fullName>
    </submittedName>
</protein>
<evidence type="ECO:0000313" key="3">
    <source>
        <dbReference type="EMBL" id="CAG1983077.1"/>
    </source>
</evidence>
<feature type="compositionally biased region" description="Polar residues" evidence="1">
    <location>
        <begin position="67"/>
        <end position="76"/>
    </location>
</feature>
<gene>
    <name evidence="4" type="ORF">FUG_LOCUS18665</name>
    <name evidence="3" type="ORF">MDCFG202_LOCUS232269</name>
</gene>
<keyword evidence="2" id="KW-1133">Transmembrane helix</keyword>